<evidence type="ECO:0000256" key="6">
    <source>
        <dbReference type="PROSITE-ProRule" id="PRU00723"/>
    </source>
</evidence>
<gene>
    <name evidence="9" type="ORF">N7476_000616</name>
</gene>
<dbReference type="OrthoDB" id="3156807at2759"/>
<evidence type="ECO:0000256" key="3">
    <source>
        <dbReference type="ARBA" id="ARBA00022806"/>
    </source>
</evidence>
<keyword evidence="1 5" id="KW-0547">Nucleotide-binding</keyword>
<dbReference type="InterPro" id="IPR011990">
    <property type="entry name" value="TPR-like_helical_dom_sf"/>
</dbReference>
<evidence type="ECO:0000313" key="10">
    <source>
        <dbReference type="Proteomes" id="UP001147746"/>
    </source>
</evidence>
<evidence type="ECO:0000259" key="8">
    <source>
        <dbReference type="PROSITE" id="PS51198"/>
    </source>
</evidence>
<dbReference type="PANTHER" id="PTHR21529:SF4">
    <property type="entry name" value="TPR AND ANKYRIN REPEAT-CONTAINING PROTEIN 1"/>
    <property type="match status" value="1"/>
</dbReference>
<dbReference type="InterPro" id="IPR000571">
    <property type="entry name" value="Znf_CCCH"/>
</dbReference>
<keyword evidence="3 5" id="KW-0347">Helicase</keyword>
<feature type="domain" description="C3H1-type" evidence="7">
    <location>
        <begin position="1538"/>
        <end position="1568"/>
    </location>
</feature>
<evidence type="ECO:0000256" key="1">
    <source>
        <dbReference type="ARBA" id="ARBA00022741"/>
    </source>
</evidence>
<dbReference type="Gene3D" id="3.40.50.300">
    <property type="entry name" value="P-loop containing nucleotide triphosphate hydrolases"/>
    <property type="match status" value="2"/>
</dbReference>
<dbReference type="GO" id="GO:0008270">
    <property type="term" value="F:zinc ion binding"/>
    <property type="evidence" value="ECO:0007669"/>
    <property type="project" value="UniProtKB-KW"/>
</dbReference>
<reference evidence="9" key="1">
    <citation type="submission" date="2022-12" db="EMBL/GenBank/DDBJ databases">
        <authorList>
            <person name="Petersen C."/>
        </authorList>
    </citation>
    <scope>NUCLEOTIDE SEQUENCE</scope>
    <source>
        <strain evidence="9">IBT 21472</strain>
    </source>
</reference>
<dbReference type="InterPro" id="IPR027417">
    <property type="entry name" value="P-loop_NTPase"/>
</dbReference>
<dbReference type="PANTHER" id="PTHR21529">
    <property type="entry name" value="MAMMARY TURMOR VIRUS RECEPTOR HOMOLOG 1, 2 MTVR1, 2"/>
    <property type="match status" value="1"/>
</dbReference>
<dbReference type="InterPro" id="IPR039904">
    <property type="entry name" value="TRANK1"/>
</dbReference>
<keyword evidence="6" id="KW-0862">Zinc</keyword>
<keyword evidence="6" id="KW-0479">Metal-binding</keyword>
<dbReference type="Gene3D" id="1.25.40.10">
    <property type="entry name" value="Tetratricopeptide repeat domain"/>
    <property type="match status" value="1"/>
</dbReference>
<keyword evidence="10" id="KW-1185">Reference proteome</keyword>
<feature type="domain" description="UvrD-like helicase ATP-binding" evidence="8">
    <location>
        <begin position="531"/>
        <end position="884"/>
    </location>
</feature>
<dbReference type="GO" id="GO:0005524">
    <property type="term" value="F:ATP binding"/>
    <property type="evidence" value="ECO:0007669"/>
    <property type="project" value="UniProtKB-UniRule"/>
</dbReference>
<dbReference type="GO" id="GO:0016787">
    <property type="term" value="F:hydrolase activity"/>
    <property type="evidence" value="ECO:0007669"/>
    <property type="project" value="UniProtKB-UniRule"/>
</dbReference>
<organism evidence="9 10">
    <name type="scientific">Penicillium atrosanguineum</name>
    <dbReference type="NCBI Taxonomy" id="1132637"/>
    <lineage>
        <taxon>Eukaryota</taxon>
        <taxon>Fungi</taxon>
        <taxon>Dikarya</taxon>
        <taxon>Ascomycota</taxon>
        <taxon>Pezizomycotina</taxon>
        <taxon>Eurotiomycetes</taxon>
        <taxon>Eurotiomycetidae</taxon>
        <taxon>Eurotiales</taxon>
        <taxon>Aspergillaceae</taxon>
        <taxon>Penicillium</taxon>
    </lineage>
</organism>
<protein>
    <recommendedName>
        <fullName evidence="11">UvrD-like helicase ATP-binding domain-containing protein</fullName>
    </recommendedName>
</protein>
<comment type="caution">
    <text evidence="9">The sequence shown here is derived from an EMBL/GenBank/DDBJ whole genome shotgun (WGS) entry which is preliminary data.</text>
</comment>
<dbReference type="EMBL" id="JAPZBO010000001">
    <property type="protein sequence ID" value="KAJ5330833.1"/>
    <property type="molecule type" value="Genomic_DNA"/>
</dbReference>
<dbReference type="PROSITE" id="PS50103">
    <property type="entry name" value="ZF_C3H1"/>
    <property type="match status" value="1"/>
</dbReference>
<evidence type="ECO:0008006" key="11">
    <source>
        <dbReference type="Google" id="ProtNLM"/>
    </source>
</evidence>
<name>A0A9W9QES6_9EURO</name>
<evidence type="ECO:0000256" key="5">
    <source>
        <dbReference type="PROSITE-ProRule" id="PRU00560"/>
    </source>
</evidence>
<keyword evidence="6" id="KW-0863">Zinc-finger</keyword>
<evidence type="ECO:0000313" key="9">
    <source>
        <dbReference type="EMBL" id="KAJ5330833.1"/>
    </source>
</evidence>
<evidence type="ECO:0000259" key="7">
    <source>
        <dbReference type="PROSITE" id="PS50103"/>
    </source>
</evidence>
<accession>A0A9W9QES6</accession>
<dbReference type="Pfam" id="PF00580">
    <property type="entry name" value="UvrD-helicase"/>
    <property type="match status" value="1"/>
</dbReference>
<feature type="zinc finger region" description="C3H1-type" evidence="6">
    <location>
        <begin position="1538"/>
        <end position="1568"/>
    </location>
</feature>
<dbReference type="GO" id="GO:0004386">
    <property type="term" value="F:helicase activity"/>
    <property type="evidence" value="ECO:0007669"/>
    <property type="project" value="UniProtKB-UniRule"/>
</dbReference>
<dbReference type="SUPFAM" id="SSF48452">
    <property type="entry name" value="TPR-like"/>
    <property type="match status" value="1"/>
</dbReference>
<dbReference type="Proteomes" id="UP001147746">
    <property type="component" value="Unassembled WGS sequence"/>
</dbReference>
<evidence type="ECO:0000256" key="2">
    <source>
        <dbReference type="ARBA" id="ARBA00022801"/>
    </source>
</evidence>
<dbReference type="PROSITE" id="PS51198">
    <property type="entry name" value="UVRD_HELICASE_ATP_BIND"/>
    <property type="match status" value="1"/>
</dbReference>
<proteinExistence type="predicted"/>
<dbReference type="SUPFAM" id="SSF52540">
    <property type="entry name" value="P-loop containing nucleoside triphosphate hydrolases"/>
    <property type="match status" value="1"/>
</dbReference>
<keyword evidence="2 5" id="KW-0378">Hydrolase</keyword>
<keyword evidence="4 5" id="KW-0067">ATP-binding</keyword>
<feature type="binding site" evidence="5">
    <location>
        <begin position="552"/>
        <end position="559"/>
    </location>
    <ligand>
        <name>ATP</name>
        <dbReference type="ChEBI" id="CHEBI:30616"/>
    </ligand>
</feature>
<reference evidence="9" key="2">
    <citation type="journal article" date="2023" name="IMA Fungus">
        <title>Comparative genomic study of the Penicillium genus elucidates a diverse pangenome and 15 lateral gene transfer events.</title>
        <authorList>
            <person name="Petersen C."/>
            <person name="Sorensen T."/>
            <person name="Nielsen M.R."/>
            <person name="Sondergaard T.E."/>
            <person name="Sorensen J.L."/>
            <person name="Fitzpatrick D.A."/>
            <person name="Frisvad J.C."/>
            <person name="Nielsen K.L."/>
        </authorList>
    </citation>
    <scope>NUCLEOTIDE SEQUENCE</scope>
    <source>
        <strain evidence="9">IBT 21472</strain>
    </source>
</reference>
<evidence type="ECO:0000256" key="4">
    <source>
        <dbReference type="ARBA" id="ARBA00022840"/>
    </source>
</evidence>
<sequence>MEAPRPPLCTLLLQASEPSLHDYNHLLSSIDKYYARLQVGMQDEALRDQILFNPGRTTLRLQKAFSILRVQKLSAPVAEEIFKSVVETLVNSPDHLLTSEQAFQLVGSYLPVVIRYPGAYLRLVADLFLAYEGMFEYLIAEEKRCSALKSLLLSNKTYLNFQILTEVTERLIVMCNNCSGHGVSDVSESWYSARTLMSSLKSLIQSHREENQKTCQKENLPPVEKMRALNPDDKKTNQTLMVKSQKSSFKIPQSVFDDLESLSGPRISSAGQLFHALGFIQNEKLPELLHKVLDSFPCRLCLERLAGITTTFVGLPNHLDCLTSSTSYSIDIFGKKVGMWKVLLSDAATKNAKKLARAGGFPRIEQKLRELASGAWKGKDISRRIGSKKQKQDMVIPILQARVSRTVSILWQLDVGFEPQSPSIQQQIVKVWQITSSDDEVDAAIDQIIELQSYAPPEAIRLCQTRPRQQPNGIFFPNKMGFAQEAYARVRPVGAARNDPALIEMSNKFFNVTEPFLKSIVSNTGLEEFPFDLSPEEAEIIGHFKTSSLILGRSGTGKTTCLLFKILAKYRARQTMPDGKTIRQLLLTRSPFLAAKLQTYVRSLIDTQSEQGVYGTSSRTEKAESIFALKDEDFPFVCTYDDFLDLLESTFRRANRQDFLESTVSRAKSTSAELQALDKPKVIDFNIFKTEYWSCLSGIVPSGCSPELLFAEIMGIIKGSAITASTLMPLKRVEYLSKISKVSPAFASEVEREVVYRAFERYERQKKQRYQIDELDRVIDLLKLLKGNSSLESLIRQCFEEIYVDEIQDLRCLDIVLLLSCLCDARGIHLAGDTAQCISKDSAFRFPEIKALFYDYYELISKELNQPSIAKPVQFMLAKNYRSHQGILSFASWVMAMLWNGFPETIDKLDPEIGQTGGPKPVIFAGFDSSILSAKMIGLVKLNDQIANFGAEQVILVRDDASKFELQAQIGEISLVLTILESKGMEFDDVLVYDFFGSSGLGSSYRCLHLLAHGQRAKFDSQKHAALCSELKHLYVAVTRARKHLWFMEAIESSINPILQALSVDGQVNLAELVRTQDLDVAAKVQVLRAGGSVDPERWLKRAAHLLHQKNFADALFCYKKANDPRGISHSQAWLHEQEGRSLRALSDLEGSTSSYEKAIACFLELDLFSDAADCYQALERYDKAAEIWKSQGQLPKAAAFYERGGHLLQASDCFHSNGDYEQAIEVLRRGDEFDELIQYIKRHGHRLISHTLTRYSRLCNILLRQGRVSTELRATTINLLGSDIEKLSFFKEFEMFDQMRSLYKERHRWFEYYELSVAVGDLPAAMDTLLTQKLLPVIDKKMAESILHYSMAETLLHHRDLVGSRPELDKDLLQSSRSTPLEKTALQWLNVFNSIDEYGEKSTQASFKSLVASPILIDFFCLFSVVYQSEIKLLERNNLMDLPMDILNHASRLIQVTASGEAKDSEVLMLICGLWSSPKTPTQMTVLPWSPLKTDRVQLPENMSPEALLSQARLWIRERFFSTVDTFQSVAFNLFRDLFPRRCKHFLYKGTCLKARAGECHFYHAKPSYNDCCLKLTCLLNVSEVLSRLRILYYHRLMPEYFRVQYLGMRRRWLHLLLDELIFVTPFEHSAGAISKVRIMLHNPMFFATKSSIESLLFYRMQEEWHEIYTFSGIFEQLQVAHFLGPWVALSYTRALAKKKSYSLGCRRNEAISLKNTFSAVQAVDQIRWAIYEGNITDFYSRVREFLICVERAEVSNLRNFHSVMAVFELVATYILCIVNYNNAIMVPSSWAIQHLPGIFKAALNWNHFFQDSDRNMQLGLLKALIGSFCKITDSLEHSISQHDFAFEALGRKSSPVVYRKRIFDYLTTIILNLQAYTPLPRGFTEMWEKSRQVILKSAPPSFVCPTAISKLRDEVIRQYAGYNDKDKLQVICLDDNSKCPAFLREFVTTANPQVKLSTLLESSSAEDKRAQTTLGKDAADADEYTRHELELIISLQGRWRRVIKILADARYLKRSHEGQTFLQLFALCQQRFNILPGSARVSAKEKIRIRKLIFTDGVNIIVEVDSLYFSLRQLKEYWKSCLENPRITAEEIEGLDTLHGQIGPIEVKLDQIALIWSLKGLSTSIIMVTAKSHGEKAREAQRTIWTVKQEIEVLRSQLEVVSKH</sequence>
<dbReference type="InterPro" id="IPR014016">
    <property type="entry name" value="UvrD-like_ATP-bd"/>
</dbReference>